<keyword evidence="1" id="KW-0732">Signal</keyword>
<reference evidence="2 3" key="1">
    <citation type="submission" date="2016-10" db="EMBL/GenBank/DDBJ databases">
        <authorList>
            <person name="de Groot N.N."/>
        </authorList>
    </citation>
    <scope>NUCLEOTIDE SEQUENCE [LARGE SCALE GENOMIC DNA]</scope>
    <source>
        <strain evidence="2 3">CGMCC 1.6502</strain>
    </source>
</reference>
<protein>
    <recommendedName>
        <fullName evidence="4">Pre-peptidase C-terminal domain-containing protein</fullName>
    </recommendedName>
</protein>
<feature type="chain" id="PRO_5011672861" description="Pre-peptidase C-terminal domain-containing protein" evidence="1">
    <location>
        <begin position="26"/>
        <end position="453"/>
    </location>
</feature>
<name>A0A1G9B589_9BACI</name>
<dbReference type="SUPFAM" id="SSF89260">
    <property type="entry name" value="Collagen-binding domain"/>
    <property type="match status" value="1"/>
</dbReference>
<proteinExistence type="predicted"/>
<evidence type="ECO:0000256" key="1">
    <source>
        <dbReference type="SAM" id="SignalP"/>
    </source>
</evidence>
<dbReference type="STRING" id="407036.SAMN05216243_2817"/>
<evidence type="ECO:0008006" key="4">
    <source>
        <dbReference type="Google" id="ProtNLM"/>
    </source>
</evidence>
<dbReference type="RefSeq" id="WP_093215435.1">
    <property type="nucleotide sequence ID" value="NZ_FNFL01000005.1"/>
</dbReference>
<evidence type="ECO:0000313" key="3">
    <source>
        <dbReference type="Proteomes" id="UP000198694"/>
    </source>
</evidence>
<dbReference type="EMBL" id="FNFL01000005">
    <property type="protein sequence ID" value="SDK34659.1"/>
    <property type="molecule type" value="Genomic_DNA"/>
</dbReference>
<evidence type="ECO:0000313" key="2">
    <source>
        <dbReference type="EMBL" id="SDK34659.1"/>
    </source>
</evidence>
<sequence>MKKLIFLLLVVIAIPSLLTVNTVLATEKADLSEVVFEDDLGKNENPSFVKPEGELEILNNKSGSVIKEGLNLESDHQRVTGQASIQASNDSPNTAALIEIGSVYSDYITEEGQQKWYRFENTDAGKLTVILQTVQSANVDYDLHLFKLNEETMTLEEEIISSYGSAKNEQLSKLSEGGVYYIAVNSAAGFDSESPFTFTVRHSPSFDQSEPDDNIWQAPAYLNNVYESQTLDNSFDMDWVLLELDEEKTLTVNLDNPATGNYQLDIFDPALNSLAGLEDNKNYSIVFPKGVYLLRVQSTSGDYDAEQSYTLDIRERAGEAKDAVISNIDTDDNVEGYLNYGYGNKWRIEHFMNVRGQLFDENGLSVPNTNVEVRIATVLNDRVYIESGTTDRNGNFEIEFPNIQEAVGEYGFNNNVSYHYFDIIPIVVLSNGKVVDSNEDSLYHFAYSVYQPH</sequence>
<gene>
    <name evidence="2" type="ORF">SAMN05216243_2817</name>
</gene>
<dbReference type="Proteomes" id="UP000198694">
    <property type="component" value="Unassembled WGS sequence"/>
</dbReference>
<feature type="signal peptide" evidence="1">
    <location>
        <begin position="1"/>
        <end position="25"/>
    </location>
</feature>
<dbReference type="OrthoDB" id="2586265at2"/>
<organism evidence="2 3">
    <name type="scientific">Sediminibacillus albus</name>
    <dbReference type="NCBI Taxonomy" id="407036"/>
    <lineage>
        <taxon>Bacteria</taxon>
        <taxon>Bacillati</taxon>
        <taxon>Bacillota</taxon>
        <taxon>Bacilli</taxon>
        <taxon>Bacillales</taxon>
        <taxon>Bacillaceae</taxon>
        <taxon>Sediminibacillus</taxon>
    </lineage>
</organism>
<accession>A0A1G9B589</accession>
<keyword evidence="3" id="KW-1185">Reference proteome</keyword>
<dbReference type="AlphaFoldDB" id="A0A1G9B589"/>
<dbReference type="Gene3D" id="2.60.120.380">
    <property type="match status" value="2"/>
</dbReference>